<dbReference type="AlphaFoldDB" id="A0A0G0PPJ0"/>
<sequence>VRVAEEALQIHGGYGYTEEYLISRLYRDSKVLTIGEGTNEIQRMVIAKLIGC</sequence>
<dbReference type="GO" id="GO:0003995">
    <property type="term" value="F:acyl-CoA dehydrogenase activity"/>
    <property type="evidence" value="ECO:0007669"/>
    <property type="project" value="InterPro"/>
</dbReference>
<proteinExistence type="predicted"/>
<dbReference type="InterPro" id="IPR006089">
    <property type="entry name" value="Acyl-CoA_DH_CS"/>
</dbReference>
<evidence type="ECO:0000313" key="3">
    <source>
        <dbReference type="EMBL" id="KKR30079.1"/>
    </source>
</evidence>
<dbReference type="PANTHER" id="PTHR43884:SF12">
    <property type="entry name" value="ISOVALERYL-COA DEHYDROGENASE, MITOCHONDRIAL-RELATED"/>
    <property type="match status" value="1"/>
</dbReference>
<dbReference type="Proteomes" id="UP000034539">
    <property type="component" value="Unassembled WGS sequence"/>
</dbReference>
<organism evidence="3 4">
    <name type="scientific">Candidatus Gottesmanbacteria bacterium GW2011_GWC2_39_8</name>
    <dbReference type="NCBI Taxonomy" id="1618450"/>
    <lineage>
        <taxon>Bacteria</taxon>
        <taxon>Candidatus Gottesmaniibacteriota</taxon>
    </lineage>
</organism>
<gene>
    <name evidence="3" type="ORF">UT63_C0107G0007</name>
</gene>
<dbReference type="PANTHER" id="PTHR43884">
    <property type="entry name" value="ACYL-COA DEHYDROGENASE"/>
    <property type="match status" value="1"/>
</dbReference>
<dbReference type="PROSITE" id="PS00073">
    <property type="entry name" value="ACYL_COA_DH_2"/>
    <property type="match status" value="1"/>
</dbReference>
<accession>A0A0G0PPJ0</accession>
<dbReference type="Pfam" id="PF00441">
    <property type="entry name" value="Acyl-CoA_dh_1"/>
    <property type="match status" value="1"/>
</dbReference>
<evidence type="ECO:0000313" key="4">
    <source>
        <dbReference type="Proteomes" id="UP000034539"/>
    </source>
</evidence>
<evidence type="ECO:0000256" key="1">
    <source>
        <dbReference type="ARBA" id="ARBA00022630"/>
    </source>
</evidence>
<protein>
    <submittedName>
        <fullName evidence="3">Acyl-CoA dehydrogenase domain protein</fullName>
    </submittedName>
</protein>
<comment type="caution">
    <text evidence="3">The sequence shown here is derived from an EMBL/GenBank/DDBJ whole genome shotgun (WGS) entry which is preliminary data.</text>
</comment>
<name>A0A0G0PPJ0_9BACT</name>
<dbReference type="EMBL" id="LBXN01000107">
    <property type="protein sequence ID" value="KKR30079.1"/>
    <property type="molecule type" value="Genomic_DNA"/>
</dbReference>
<reference evidence="3 4" key="1">
    <citation type="journal article" date="2015" name="Nature">
        <title>rRNA introns, odd ribosomes, and small enigmatic genomes across a large radiation of phyla.</title>
        <authorList>
            <person name="Brown C.T."/>
            <person name="Hug L.A."/>
            <person name="Thomas B.C."/>
            <person name="Sharon I."/>
            <person name="Castelle C.J."/>
            <person name="Singh A."/>
            <person name="Wilkins M.J."/>
            <person name="Williams K.H."/>
            <person name="Banfield J.F."/>
        </authorList>
    </citation>
    <scope>NUCLEOTIDE SEQUENCE [LARGE SCALE GENOMIC DNA]</scope>
</reference>
<dbReference type="InterPro" id="IPR009075">
    <property type="entry name" value="AcylCo_DH/oxidase_C"/>
</dbReference>
<dbReference type="InterPro" id="IPR036250">
    <property type="entry name" value="AcylCo_DH-like_C"/>
</dbReference>
<keyword evidence="1" id="KW-0285">Flavoprotein</keyword>
<dbReference type="SUPFAM" id="SSF47203">
    <property type="entry name" value="Acyl-CoA dehydrogenase C-terminal domain-like"/>
    <property type="match status" value="1"/>
</dbReference>
<evidence type="ECO:0000259" key="2">
    <source>
        <dbReference type="Pfam" id="PF00441"/>
    </source>
</evidence>
<feature type="non-terminal residue" evidence="3">
    <location>
        <position position="1"/>
    </location>
</feature>
<dbReference type="Gene3D" id="1.20.140.10">
    <property type="entry name" value="Butyryl-CoA Dehydrogenase, subunit A, domain 3"/>
    <property type="match status" value="1"/>
</dbReference>
<feature type="domain" description="Acyl-CoA dehydrogenase/oxidase C-terminal" evidence="2">
    <location>
        <begin position="1"/>
        <end position="48"/>
    </location>
</feature>